<reference evidence="1" key="1">
    <citation type="submission" date="2023-10" db="EMBL/GenBank/DDBJ databases">
        <authorList>
            <person name="Domelevo Entfellner J.-B."/>
        </authorList>
    </citation>
    <scope>NUCLEOTIDE SEQUENCE</scope>
</reference>
<protein>
    <submittedName>
        <fullName evidence="1">Uncharacterized protein</fullName>
    </submittedName>
</protein>
<accession>A0AA86VG40</accession>
<dbReference type="Proteomes" id="UP001189624">
    <property type="component" value="Chromosome 4"/>
</dbReference>
<sequence length="147" mass="16096">MEATNKENSKSVKLPNAVTLKATTTGIKSDGNLLNLNTQTLNLFENGAVPISGDGGKAAVKVAAERTTTTERRIGFGTTHRFDSVGLNRGVWRKTHRLSEDTWKNGCPHPSNATYDYRRSNSADKEMVATLGFKEAIEQTFIVKPVE</sequence>
<name>A0AA86VG40_9FABA</name>
<keyword evidence="2" id="KW-1185">Reference proteome</keyword>
<dbReference type="EMBL" id="OY731401">
    <property type="protein sequence ID" value="CAJ1950073.1"/>
    <property type="molecule type" value="Genomic_DNA"/>
</dbReference>
<gene>
    <name evidence="1" type="ORF">AYBTSS11_LOCUS14061</name>
</gene>
<organism evidence="1 2">
    <name type="scientific">Sphenostylis stenocarpa</name>
    <dbReference type="NCBI Taxonomy" id="92480"/>
    <lineage>
        <taxon>Eukaryota</taxon>
        <taxon>Viridiplantae</taxon>
        <taxon>Streptophyta</taxon>
        <taxon>Embryophyta</taxon>
        <taxon>Tracheophyta</taxon>
        <taxon>Spermatophyta</taxon>
        <taxon>Magnoliopsida</taxon>
        <taxon>eudicotyledons</taxon>
        <taxon>Gunneridae</taxon>
        <taxon>Pentapetalae</taxon>
        <taxon>rosids</taxon>
        <taxon>fabids</taxon>
        <taxon>Fabales</taxon>
        <taxon>Fabaceae</taxon>
        <taxon>Papilionoideae</taxon>
        <taxon>50 kb inversion clade</taxon>
        <taxon>NPAAA clade</taxon>
        <taxon>indigoferoid/millettioid clade</taxon>
        <taxon>Phaseoleae</taxon>
        <taxon>Sphenostylis</taxon>
    </lineage>
</organism>
<dbReference type="AlphaFoldDB" id="A0AA86VG40"/>
<evidence type="ECO:0000313" key="1">
    <source>
        <dbReference type="EMBL" id="CAJ1950073.1"/>
    </source>
</evidence>
<proteinExistence type="predicted"/>
<dbReference type="Gramene" id="rna-AYBTSS11_LOCUS14061">
    <property type="protein sequence ID" value="CAJ1950073.1"/>
    <property type="gene ID" value="gene-AYBTSS11_LOCUS14061"/>
</dbReference>
<evidence type="ECO:0000313" key="2">
    <source>
        <dbReference type="Proteomes" id="UP001189624"/>
    </source>
</evidence>